<evidence type="ECO:0000256" key="2">
    <source>
        <dbReference type="ARBA" id="ARBA00022741"/>
    </source>
</evidence>
<feature type="compositionally biased region" description="Acidic residues" evidence="5">
    <location>
        <begin position="475"/>
        <end position="496"/>
    </location>
</feature>
<protein>
    <recommendedName>
        <fullName evidence="6">Hydin adenylate kinase-like domain-containing protein</fullName>
    </recommendedName>
</protein>
<evidence type="ECO:0000256" key="5">
    <source>
        <dbReference type="SAM" id="MobiDB-lite"/>
    </source>
</evidence>
<sequence length="827" mass="94965">MPLPDYPEIKDIDDLFGFSAAKKKAEDTAALGAEALYEEPNFIPHRIFLNHVDSYNAKHISSFLADQLYGMPKKEKAEEGGEEEEQEAENEETLATPKPESVPSVKYEIIGTLHKPFHKKTEDILFIVREDSEDFFENIIKCGFVIYDITKDPEEIPKALSTLAVMEAEIEKLKELGPKTFKGIQELRVFILISTAMTWALTKPIDPEEPDLPFTEADYKKRKPHPNYKKHIECEKEVVLKGRKFKDKLKTYVIASGIIYGAEEDDLSFLFKLAWYNEPELPCFLPGKNTVPLIHIKDLAKIIYRLMEKMPSKQYILAVEQTPSKLKQIIKALSKTMGSGKVKDVVAEEAFLYKEIKQTLFERLTVNLIMEPGVIVEDLEIEWQNELNLIENMGNIVNEFRTIRELKPIRVIVHGPPAVGKTRIAKRLAEYYGAHYLSVKMVIDNTIKNLKDNIEILNAKALAKEEKEKALEAGDNVEEDEGDVGEEEEEEEEIGVDELEEQLKEIEETMAESENGRLPDDQINRLIKTFISSNRCQNQGYIMDGYPKTMEQTKELFAGGEGGNEEEEVAEEEGGGASGSKFLPDYVISLQATDEFLCERIMSLPEREIQGTHYTEENMIRRLADFRANNTEDNTVLNFFDEIEIHPVVLDVMDDETETMEHIMEAITKRLGNPISFALTPGEEEELLVLEQERQKLLQREAQITRELLEQQAVEDYQNKMEQWAELLEQLQMEEEKVLVAQGEPLRHYLIKFVFPTLSKGLLEVARLKPDDPVDYLAEYLFKENPEGHMFDPAYTREGKRIMDNYKQKVEQEITRLSPSNKTSKCK</sequence>
<keyword evidence="1" id="KW-0808">Transferase</keyword>
<keyword evidence="3" id="KW-0418">Kinase</keyword>
<evidence type="ECO:0000256" key="3">
    <source>
        <dbReference type="ARBA" id="ARBA00022777"/>
    </source>
</evidence>
<dbReference type="SUPFAM" id="SSF51735">
    <property type="entry name" value="NAD(P)-binding Rossmann-fold domains"/>
    <property type="match status" value="1"/>
</dbReference>
<feature type="coiled-coil region" evidence="4">
    <location>
        <begin position="687"/>
        <end position="737"/>
    </location>
</feature>
<keyword evidence="8" id="KW-1185">Reference proteome</keyword>
<evidence type="ECO:0000259" key="6">
    <source>
        <dbReference type="Pfam" id="PF17213"/>
    </source>
</evidence>
<feature type="compositionally biased region" description="Acidic residues" evidence="5">
    <location>
        <begin position="563"/>
        <end position="574"/>
    </location>
</feature>
<dbReference type="GO" id="GO:0005524">
    <property type="term" value="F:ATP binding"/>
    <property type="evidence" value="ECO:0007669"/>
    <property type="project" value="InterPro"/>
</dbReference>
<feature type="region of interest" description="Disordered" evidence="5">
    <location>
        <begin position="73"/>
        <end position="101"/>
    </location>
</feature>
<dbReference type="PANTHER" id="PTHR23359">
    <property type="entry name" value="NUCLEOTIDE KINASE"/>
    <property type="match status" value="1"/>
</dbReference>
<dbReference type="AlphaFoldDB" id="A0A8K0CY96"/>
<feature type="domain" description="Hydin adenylate kinase-like" evidence="6">
    <location>
        <begin position="411"/>
        <end position="514"/>
    </location>
</feature>
<dbReference type="InterPro" id="IPR036291">
    <property type="entry name" value="NAD(P)-bd_dom_sf"/>
</dbReference>
<dbReference type="Gene3D" id="3.40.50.300">
    <property type="entry name" value="P-loop containing nucleotide triphosphate hydrolases"/>
    <property type="match status" value="1"/>
</dbReference>
<evidence type="ECO:0000256" key="1">
    <source>
        <dbReference type="ARBA" id="ARBA00022679"/>
    </source>
</evidence>
<dbReference type="OrthoDB" id="10262413at2759"/>
<dbReference type="Proteomes" id="UP000801492">
    <property type="component" value="Unassembled WGS sequence"/>
</dbReference>
<gene>
    <name evidence="7" type="ORF">ILUMI_10375</name>
</gene>
<feature type="region of interest" description="Disordered" evidence="5">
    <location>
        <begin position="559"/>
        <end position="578"/>
    </location>
</feature>
<dbReference type="GO" id="GO:0006139">
    <property type="term" value="P:nucleobase-containing compound metabolic process"/>
    <property type="evidence" value="ECO:0007669"/>
    <property type="project" value="InterPro"/>
</dbReference>
<organism evidence="7 8">
    <name type="scientific">Ignelater luminosus</name>
    <name type="common">Cucubano</name>
    <name type="synonym">Pyrophorus luminosus</name>
    <dbReference type="NCBI Taxonomy" id="2038154"/>
    <lineage>
        <taxon>Eukaryota</taxon>
        <taxon>Metazoa</taxon>
        <taxon>Ecdysozoa</taxon>
        <taxon>Arthropoda</taxon>
        <taxon>Hexapoda</taxon>
        <taxon>Insecta</taxon>
        <taxon>Pterygota</taxon>
        <taxon>Neoptera</taxon>
        <taxon>Endopterygota</taxon>
        <taxon>Coleoptera</taxon>
        <taxon>Polyphaga</taxon>
        <taxon>Elateriformia</taxon>
        <taxon>Elateroidea</taxon>
        <taxon>Elateridae</taxon>
        <taxon>Agrypninae</taxon>
        <taxon>Pyrophorini</taxon>
        <taxon>Ignelater</taxon>
    </lineage>
</organism>
<comment type="caution">
    <text evidence="7">The sequence shown here is derived from an EMBL/GenBank/DDBJ whole genome shotgun (WGS) entry which is preliminary data.</text>
</comment>
<evidence type="ECO:0000256" key="4">
    <source>
        <dbReference type="SAM" id="Coils"/>
    </source>
</evidence>
<dbReference type="InterPro" id="IPR000850">
    <property type="entry name" value="Adenylat/UMP-CMP_kin"/>
</dbReference>
<name>A0A8K0CY96_IGNLU</name>
<keyword evidence="2" id="KW-0547">Nucleotide-binding</keyword>
<reference evidence="7" key="1">
    <citation type="submission" date="2019-08" db="EMBL/GenBank/DDBJ databases">
        <title>The genome of the North American firefly Photinus pyralis.</title>
        <authorList>
            <consortium name="Photinus pyralis genome working group"/>
            <person name="Fallon T.R."/>
            <person name="Sander Lower S.E."/>
            <person name="Weng J.-K."/>
        </authorList>
    </citation>
    <scope>NUCLEOTIDE SEQUENCE</scope>
    <source>
        <strain evidence="7">TRF0915ILg1</strain>
        <tissue evidence="7">Whole body</tissue>
    </source>
</reference>
<dbReference type="Gene3D" id="1.20.890.10">
    <property type="entry name" value="cAMP-dependent protein kinase regulatory subunit, dimerization-anchoring domain"/>
    <property type="match status" value="1"/>
</dbReference>
<dbReference type="InterPro" id="IPR027417">
    <property type="entry name" value="P-loop_NTPase"/>
</dbReference>
<dbReference type="InterPro" id="IPR033768">
    <property type="entry name" value="Hydin_ADK"/>
</dbReference>
<dbReference type="InterPro" id="IPR047499">
    <property type="entry name" value="DD_AK7"/>
</dbReference>
<dbReference type="Gene3D" id="3.40.50.720">
    <property type="entry name" value="NAD(P)-binding Rossmann-like Domain"/>
    <property type="match status" value="1"/>
</dbReference>
<keyword evidence="4" id="KW-0175">Coiled coil</keyword>
<dbReference type="Pfam" id="PF17213">
    <property type="entry name" value="Hydin_ADK"/>
    <property type="match status" value="1"/>
</dbReference>
<dbReference type="SUPFAM" id="SSF52540">
    <property type="entry name" value="P-loop containing nucleoside triphosphate hydrolases"/>
    <property type="match status" value="1"/>
</dbReference>
<dbReference type="GO" id="GO:0019205">
    <property type="term" value="F:nucleobase-containing compound kinase activity"/>
    <property type="evidence" value="ECO:0007669"/>
    <property type="project" value="InterPro"/>
</dbReference>
<dbReference type="EMBL" id="VTPC01005647">
    <property type="protein sequence ID" value="KAF2895809.1"/>
    <property type="molecule type" value="Genomic_DNA"/>
</dbReference>
<proteinExistence type="predicted"/>
<feature type="region of interest" description="Disordered" evidence="5">
    <location>
        <begin position="468"/>
        <end position="496"/>
    </location>
</feature>
<dbReference type="CDD" id="cd22967">
    <property type="entry name" value="DD_AK7"/>
    <property type="match status" value="1"/>
</dbReference>
<feature type="compositionally biased region" description="Acidic residues" evidence="5">
    <location>
        <begin position="80"/>
        <end position="92"/>
    </location>
</feature>
<evidence type="ECO:0000313" key="7">
    <source>
        <dbReference type="EMBL" id="KAF2895809.1"/>
    </source>
</evidence>
<evidence type="ECO:0000313" key="8">
    <source>
        <dbReference type="Proteomes" id="UP000801492"/>
    </source>
</evidence>
<dbReference type="Pfam" id="PF05186">
    <property type="entry name" value="Dpy-30"/>
    <property type="match status" value="1"/>
</dbReference>
<dbReference type="InterPro" id="IPR007858">
    <property type="entry name" value="Dpy-30_motif"/>
</dbReference>
<accession>A0A8K0CY96</accession>